<protein>
    <recommendedName>
        <fullName evidence="7">Protein-L-isoaspartate O-methyltransferase</fullName>
        <ecNumber evidence="7">2.1.1.77</ecNumber>
    </recommendedName>
    <alternativeName>
        <fullName evidence="7">L-isoaspartyl protein carboxyl methyltransferase</fullName>
    </alternativeName>
    <alternativeName>
        <fullName evidence="7">Protein L-isoaspartyl methyltransferase</fullName>
    </alternativeName>
    <alternativeName>
        <fullName evidence="7">Protein-beta-aspartate methyltransferase</fullName>
        <shortName evidence="7">PIMT</shortName>
    </alternativeName>
</protein>
<comment type="subcellular location">
    <subcellularLocation>
        <location evidence="1 7">Cytoplasm</location>
    </subcellularLocation>
</comment>
<keyword evidence="4 7" id="KW-0489">Methyltransferase</keyword>
<evidence type="ECO:0000313" key="8">
    <source>
        <dbReference type="EMBL" id="RRD01524.1"/>
    </source>
</evidence>
<evidence type="ECO:0000256" key="4">
    <source>
        <dbReference type="ARBA" id="ARBA00022603"/>
    </source>
</evidence>
<comment type="similarity">
    <text evidence="2 7">Belongs to the methyltransferase superfamily. L-isoaspartyl/D-aspartyl protein methyltransferase family.</text>
</comment>
<keyword evidence="9" id="KW-1185">Reference proteome</keyword>
<dbReference type="NCBIfam" id="NF001453">
    <property type="entry name" value="PRK00312.1"/>
    <property type="match status" value="1"/>
</dbReference>
<sequence length="217" mass="24193">MRQMIEDIETEVRYTADMIGRHRLSDRVIDAMRRVPRHLFVDPGLLDEAYDNNPLPIGYGQTISQPYMVAVMTDLLELQPHQKILEVGFGSGYQAAVLSLLVKQVISLEIISPLADRAHRLLKQQGYHNVQVIQADGHFGWADEAPYDGIIVTAAPEEIPQPLIDQLAPESHLIIPVGFQGIGQQLMDVHKAKDGSINTRSRLGVRFVPLTSSTQPD</sequence>
<feature type="active site" evidence="7">
    <location>
        <position position="64"/>
    </location>
</feature>
<dbReference type="SUPFAM" id="SSF53335">
    <property type="entry name" value="S-adenosyl-L-methionine-dependent methyltransferases"/>
    <property type="match status" value="1"/>
</dbReference>
<evidence type="ECO:0000313" key="9">
    <source>
        <dbReference type="Proteomes" id="UP000267535"/>
    </source>
</evidence>
<dbReference type="PANTHER" id="PTHR11579">
    <property type="entry name" value="PROTEIN-L-ISOASPARTATE O-METHYLTRANSFERASE"/>
    <property type="match status" value="1"/>
</dbReference>
<dbReference type="Proteomes" id="UP000267535">
    <property type="component" value="Unassembled WGS sequence"/>
</dbReference>
<comment type="caution">
    <text evidence="8">The sequence shown here is derived from an EMBL/GenBank/DDBJ whole genome shotgun (WGS) entry which is preliminary data.</text>
</comment>
<evidence type="ECO:0000256" key="6">
    <source>
        <dbReference type="ARBA" id="ARBA00022691"/>
    </source>
</evidence>
<evidence type="ECO:0000256" key="1">
    <source>
        <dbReference type="ARBA" id="ARBA00004496"/>
    </source>
</evidence>
<dbReference type="GO" id="GO:0030091">
    <property type="term" value="P:protein repair"/>
    <property type="evidence" value="ECO:0007669"/>
    <property type="project" value="UniProtKB-UniRule"/>
</dbReference>
<dbReference type="GO" id="GO:0005737">
    <property type="term" value="C:cytoplasm"/>
    <property type="evidence" value="ECO:0007669"/>
    <property type="project" value="UniProtKB-SubCell"/>
</dbReference>
<evidence type="ECO:0000256" key="7">
    <source>
        <dbReference type="HAMAP-Rule" id="MF_00090"/>
    </source>
</evidence>
<dbReference type="GO" id="GO:0004719">
    <property type="term" value="F:protein-L-isoaspartate (D-aspartate) O-methyltransferase activity"/>
    <property type="evidence" value="ECO:0007669"/>
    <property type="project" value="UniProtKB-UniRule"/>
</dbReference>
<dbReference type="OrthoDB" id="9810066at2"/>
<dbReference type="NCBIfam" id="TIGR00080">
    <property type="entry name" value="pimt"/>
    <property type="match status" value="1"/>
</dbReference>
<name>A0A3P1SWE6_9GAMM</name>
<organism evidence="8 9">
    <name type="scientific">Amphritea balenae</name>
    <dbReference type="NCBI Taxonomy" id="452629"/>
    <lineage>
        <taxon>Bacteria</taxon>
        <taxon>Pseudomonadati</taxon>
        <taxon>Pseudomonadota</taxon>
        <taxon>Gammaproteobacteria</taxon>
        <taxon>Oceanospirillales</taxon>
        <taxon>Oceanospirillaceae</taxon>
        <taxon>Amphritea</taxon>
    </lineage>
</organism>
<dbReference type="CDD" id="cd02440">
    <property type="entry name" value="AdoMet_MTases"/>
    <property type="match status" value="1"/>
</dbReference>
<comment type="function">
    <text evidence="7">Catalyzes the methyl esterification of L-isoaspartyl residues in peptides and proteins that result from spontaneous decomposition of normal L-aspartyl and L-asparaginyl residues. It plays a role in the repair and/or degradation of damaged proteins.</text>
</comment>
<gene>
    <name evidence="7" type="primary">pcm</name>
    <name evidence="8" type="ORF">EHS89_02915</name>
</gene>
<evidence type="ECO:0000256" key="2">
    <source>
        <dbReference type="ARBA" id="ARBA00005369"/>
    </source>
</evidence>
<keyword evidence="3 7" id="KW-0963">Cytoplasm</keyword>
<keyword evidence="6 7" id="KW-0949">S-adenosyl-L-methionine</keyword>
<accession>A0A3P1SWE6</accession>
<dbReference type="HAMAP" id="MF_00090">
    <property type="entry name" value="PIMT"/>
    <property type="match status" value="1"/>
</dbReference>
<dbReference type="Pfam" id="PF01135">
    <property type="entry name" value="PCMT"/>
    <property type="match status" value="1"/>
</dbReference>
<dbReference type="Gene3D" id="3.40.50.150">
    <property type="entry name" value="Vaccinia Virus protein VP39"/>
    <property type="match status" value="1"/>
</dbReference>
<dbReference type="PROSITE" id="PS01279">
    <property type="entry name" value="PCMT"/>
    <property type="match status" value="1"/>
</dbReference>
<dbReference type="RefSeq" id="WP_124924598.1">
    <property type="nucleotide sequence ID" value="NZ_BMOH01000001.1"/>
</dbReference>
<comment type="catalytic activity">
    <reaction evidence="7">
        <text>[protein]-L-isoaspartate + S-adenosyl-L-methionine = [protein]-L-isoaspartate alpha-methyl ester + S-adenosyl-L-homocysteine</text>
        <dbReference type="Rhea" id="RHEA:12705"/>
        <dbReference type="Rhea" id="RHEA-COMP:12143"/>
        <dbReference type="Rhea" id="RHEA-COMP:12144"/>
        <dbReference type="ChEBI" id="CHEBI:57856"/>
        <dbReference type="ChEBI" id="CHEBI:59789"/>
        <dbReference type="ChEBI" id="CHEBI:90596"/>
        <dbReference type="ChEBI" id="CHEBI:90598"/>
        <dbReference type="EC" id="2.1.1.77"/>
    </reaction>
</comment>
<dbReference type="EMBL" id="RQXV01000001">
    <property type="protein sequence ID" value="RRD01524.1"/>
    <property type="molecule type" value="Genomic_DNA"/>
</dbReference>
<dbReference type="EC" id="2.1.1.77" evidence="7"/>
<dbReference type="InterPro" id="IPR029063">
    <property type="entry name" value="SAM-dependent_MTases_sf"/>
</dbReference>
<dbReference type="InterPro" id="IPR000682">
    <property type="entry name" value="PCMT"/>
</dbReference>
<dbReference type="FunFam" id="3.40.50.150:FF:000010">
    <property type="entry name" value="Protein-L-isoaspartate O-methyltransferase"/>
    <property type="match status" value="1"/>
</dbReference>
<proteinExistence type="inferred from homology"/>
<evidence type="ECO:0000256" key="3">
    <source>
        <dbReference type="ARBA" id="ARBA00022490"/>
    </source>
</evidence>
<dbReference type="PANTHER" id="PTHR11579:SF0">
    <property type="entry name" value="PROTEIN-L-ISOASPARTATE(D-ASPARTATE) O-METHYLTRANSFERASE"/>
    <property type="match status" value="1"/>
</dbReference>
<dbReference type="AlphaFoldDB" id="A0A3P1SWE6"/>
<evidence type="ECO:0000256" key="5">
    <source>
        <dbReference type="ARBA" id="ARBA00022679"/>
    </source>
</evidence>
<dbReference type="GO" id="GO:0032259">
    <property type="term" value="P:methylation"/>
    <property type="evidence" value="ECO:0007669"/>
    <property type="project" value="UniProtKB-KW"/>
</dbReference>
<keyword evidence="5 7" id="KW-0808">Transferase</keyword>
<reference evidence="8 9" key="1">
    <citation type="submission" date="2018-11" db="EMBL/GenBank/DDBJ databases">
        <title>The draft genome sequence of Amphritea balenae JAMM 1525T.</title>
        <authorList>
            <person name="Fang Z."/>
            <person name="Zhang Y."/>
            <person name="Han X."/>
        </authorList>
    </citation>
    <scope>NUCLEOTIDE SEQUENCE [LARGE SCALE GENOMIC DNA]</scope>
    <source>
        <strain evidence="8 9">JAMM 1525</strain>
    </source>
</reference>